<dbReference type="EMBL" id="PDOE01000014">
    <property type="protein sequence ID" value="RKL65622.1"/>
    <property type="molecule type" value="Genomic_DNA"/>
</dbReference>
<proteinExistence type="predicted"/>
<dbReference type="InterPro" id="IPR014258">
    <property type="entry name" value="CAP_domain_YkwD-like"/>
</dbReference>
<protein>
    <submittedName>
        <fullName evidence="3">SCP-like extracellular protein</fullName>
    </submittedName>
</protein>
<evidence type="ECO:0000256" key="1">
    <source>
        <dbReference type="SAM" id="MobiDB-lite"/>
    </source>
</evidence>
<feature type="compositionally biased region" description="Low complexity" evidence="1">
    <location>
        <begin position="81"/>
        <end position="129"/>
    </location>
</feature>
<comment type="caution">
    <text evidence="3">The sequence shown here is derived from an EMBL/GenBank/DDBJ whole genome shotgun (WGS) entry which is preliminary data.</text>
</comment>
<organism evidence="3 4">
    <name type="scientific">Salipaludibacillus neizhouensis</name>
    <dbReference type="NCBI Taxonomy" id="885475"/>
    <lineage>
        <taxon>Bacteria</taxon>
        <taxon>Bacillati</taxon>
        <taxon>Bacillota</taxon>
        <taxon>Bacilli</taxon>
        <taxon>Bacillales</taxon>
        <taxon>Bacillaceae</taxon>
    </lineage>
</organism>
<evidence type="ECO:0000313" key="4">
    <source>
        <dbReference type="Proteomes" id="UP000281498"/>
    </source>
</evidence>
<dbReference type="SUPFAM" id="SSF55797">
    <property type="entry name" value="PR-1-like"/>
    <property type="match status" value="1"/>
</dbReference>
<dbReference type="PANTHER" id="PTHR31157">
    <property type="entry name" value="SCP DOMAIN-CONTAINING PROTEIN"/>
    <property type="match status" value="1"/>
</dbReference>
<sequence>MSSSEFPHTKSFQVQEAQFDFEVDENQSHPEALYHSNFPLEGIPNLNEFLPEEGLPDLNIQQPSPGQEQPAPEQARPEPEQPQQPDQGQPEQEQPQQPDQGQPSQQPQQPEQVQQPDTTQGGTEGTQQEEQQVIDLTNQQRRENGLSDLQADDALSNVARAKSTDMQQNNYFSHTSPTYGSPFDMMRDFDINYSSAGENIAQGQRSPQEVVQAWMDSPGHRENILNGTYTHIGVGYDPNGNHWTQMFISK</sequence>
<dbReference type="CDD" id="cd05379">
    <property type="entry name" value="CAP_bacterial"/>
    <property type="match status" value="1"/>
</dbReference>
<dbReference type="InterPro" id="IPR035940">
    <property type="entry name" value="CAP_sf"/>
</dbReference>
<reference evidence="3 4" key="1">
    <citation type="submission" date="2017-10" db="EMBL/GenBank/DDBJ databases">
        <title>Bacillus sp. nov., a halophilic bacterium isolated from a Keqin Lake.</title>
        <authorList>
            <person name="Wang H."/>
        </authorList>
    </citation>
    <scope>NUCLEOTIDE SEQUENCE [LARGE SCALE GENOMIC DNA]</scope>
    <source>
        <strain evidence="3 4">KCTC 13187</strain>
    </source>
</reference>
<name>A0A3A9K590_9BACI</name>
<feature type="domain" description="SCP" evidence="2">
    <location>
        <begin position="135"/>
        <end position="246"/>
    </location>
</feature>
<gene>
    <name evidence="3" type="ORF">CR203_19835</name>
</gene>
<accession>A0A3A9K590</accession>
<feature type="region of interest" description="Disordered" evidence="1">
    <location>
        <begin position="1"/>
        <end position="129"/>
    </location>
</feature>
<keyword evidence="4" id="KW-1185">Reference proteome</keyword>
<dbReference type="Proteomes" id="UP000281498">
    <property type="component" value="Unassembled WGS sequence"/>
</dbReference>
<dbReference type="InterPro" id="IPR014044">
    <property type="entry name" value="CAP_dom"/>
</dbReference>
<evidence type="ECO:0000259" key="2">
    <source>
        <dbReference type="Pfam" id="PF00188"/>
    </source>
</evidence>
<feature type="compositionally biased region" description="Polar residues" evidence="1">
    <location>
        <begin position="1"/>
        <end position="16"/>
    </location>
</feature>
<dbReference type="PANTHER" id="PTHR31157:SF1">
    <property type="entry name" value="SCP DOMAIN-CONTAINING PROTEIN"/>
    <property type="match status" value="1"/>
</dbReference>
<dbReference type="AlphaFoldDB" id="A0A3A9K590"/>
<dbReference type="OrthoDB" id="9783944at2"/>
<dbReference type="NCBIfam" id="TIGR02909">
    <property type="entry name" value="spore_YkwD"/>
    <property type="match status" value="1"/>
</dbReference>
<dbReference type="Pfam" id="PF00188">
    <property type="entry name" value="CAP"/>
    <property type="match status" value="1"/>
</dbReference>
<evidence type="ECO:0000313" key="3">
    <source>
        <dbReference type="EMBL" id="RKL65622.1"/>
    </source>
</evidence>
<dbReference type="Gene3D" id="3.40.33.10">
    <property type="entry name" value="CAP"/>
    <property type="match status" value="1"/>
</dbReference>
<feature type="compositionally biased region" description="Low complexity" evidence="1">
    <location>
        <begin position="61"/>
        <end position="74"/>
    </location>
</feature>